<gene>
    <name evidence="2" type="ORF">ABGN05_28475</name>
</gene>
<accession>A0ABV3SUJ9</accession>
<organism evidence="2 3">
    <name type="scientific">Aquibium pacificus</name>
    <dbReference type="NCBI Taxonomy" id="3153579"/>
    <lineage>
        <taxon>Bacteria</taxon>
        <taxon>Pseudomonadati</taxon>
        <taxon>Pseudomonadota</taxon>
        <taxon>Alphaproteobacteria</taxon>
        <taxon>Hyphomicrobiales</taxon>
        <taxon>Phyllobacteriaceae</taxon>
        <taxon>Aquibium</taxon>
    </lineage>
</organism>
<protein>
    <submittedName>
        <fullName evidence="2">Uncharacterized protein</fullName>
    </submittedName>
</protein>
<dbReference type="RefSeq" id="WP_367957449.1">
    <property type="nucleotide sequence ID" value="NZ_JBDPGJ010000010.1"/>
</dbReference>
<evidence type="ECO:0000313" key="3">
    <source>
        <dbReference type="Proteomes" id="UP001556692"/>
    </source>
</evidence>
<sequence length="121" mass="13308">MLVTAVLVQWRPLAALWLHAVLVLGALALAVWEFGFDWWQPAPRGVVIIIAFRLLTPGWVNLVAGSDRRLPPSRCGTEITRISPSMPGARARSQAIGYDIFVEALGVNDPLQPNQRIEGVK</sequence>
<name>A0ABV3SUJ9_9HYPH</name>
<feature type="transmembrane region" description="Helical" evidence="1">
    <location>
        <begin position="12"/>
        <end position="32"/>
    </location>
</feature>
<keyword evidence="3" id="KW-1185">Reference proteome</keyword>
<feature type="transmembrane region" description="Helical" evidence="1">
    <location>
        <begin position="44"/>
        <end position="64"/>
    </location>
</feature>
<dbReference type="EMBL" id="JBDPGJ010000010">
    <property type="protein sequence ID" value="MEX0409584.1"/>
    <property type="molecule type" value="Genomic_DNA"/>
</dbReference>
<evidence type="ECO:0000313" key="2">
    <source>
        <dbReference type="EMBL" id="MEX0409584.1"/>
    </source>
</evidence>
<keyword evidence="1" id="KW-1133">Transmembrane helix</keyword>
<keyword evidence="1" id="KW-0812">Transmembrane</keyword>
<keyword evidence="1" id="KW-0472">Membrane</keyword>
<dbReference type="Proteomes" id="UP001556692">
    <property type="component" value="Unassembled WGS sequence"/>
</dbReference>
<proteinExistence type="predicted"/>
<evidence type="ECO:0000256" key="1">
    <source>
        <dbReference type="SAM" id="Phobius"/>
    </source>
</evidence>
<reference evidence="2 3" key="1">
    <citation type="submission" date="2024-05" db="EMBL/GenBank/DDBJ databases">
        <authorList>
            <person name="Jiang F."/>
        </authorList>
    </citation>
    <scope>NUCLEOTIDE SEQUENCE [LARGE SCALE GENOMIC DNA]</scope>
    <source>
        <strain evidence="2 3">LZ166</strain>
    </source>
</reference>
<comment type="caution">
    <text evidence="2">The sequence shown here is derived from an EMBL/GenBank/DDBJ whole genome shotgun (WGS) entry which is preliminary data.</text>
</comment>